<dbReference type="OrthoDB" id="5418203at2759"/>
<feature type="region of interest" description="Disordered" evidence="1">
    <location>
        <begin position="63"/>
        <end position="110"/>
    </location>
</feature>
<protein>
    <recommendedName>
        <fullName evidence="2">R3H domain-containing protein</fullName>
    </recommendedName>
</protein>
<reference evidence="3" key="1">
    <citation type="submission" date="2021-04" db="EMBL/GenBank/DDBJ databases">
        <authorList>
            <consortium name="Wellcome Sanger Institute Data Sharing"/>
        </authorList>
    </citation>
    <scope>NUCLEOTIDE SEQUENCE [LARGE SCALE GENOMIC DNA]</scope>
</reference>
<proteinExistence type="predicted"/>
<accession>A0A3Q1KFT8</accession>
<dbReference type="InterPro" id="IPR001374">
    <property type="entry name" value="R3H_dom"/>
</dbReference>
<feature type="domain" description="R3H" evidence="2">
    <location>
        <begin position="13"/>
        <end position="56"/>
    </location>
</feature>
<dbReference type="InterPro" id="IPR039884">
    <property type="entry name" value="R3HC1/R3HCL"/>
</dbReference>
<evidence type="ECO:0000256" key="1">
    <source>
        <dbReference type="SAM" id="MobiDB-lite"/>
    </source>
</evidence>
<dbReference type="GO" id="GO:0003676">
    <property type="term" value="F:nucleic acid binding"/>
    <property type="evidence" value="ECO:0007669"/>
    <property type="project" value="InterPro"/>
</dbReference>
<dbReference type="InterPro" id="IPR036867">
    <property type="entry name" value="R3H_dom_sf"/>
</dbReference>
<feature type="compositionally biased region" description="Polar residues" evidence="1">
    <location>
        <begin position="122"/>
        <end position="134"/>
    </location>
</feature>
<dbReference type="RefSeq" id="XP_026203333.1">
    <property type="nucleotide sequence ID" value="XM_026347548.2"/>
</dbReference>
<dbReference type="Gene3D" id="3.30.70.330">
    <property type="match status" value="1"/>
</dbReference>
<feature type="region of interest" description="Disordered" evidence="1">
    <location>
        <begin position="122"/>
        <end position="181"/>
    </location>
</feature>
<dbReference type="PANTHER" id="PTHR21678">
    <property type="entry name" value="GROWTH INHIBITION AND DIFFERENTIATION RELATED PROTEIN 88"/>
    <property type="match status" value="1"/>
</dbReference>
<dbReference type="Ensembl" id="ENSATET00000035222.3">
    <property type="protein sequence ID" value="ENSATEP00000034716.1"/>
    <property type="gene ID" value="ENSATEG00000026445.2"/>
</dbReference>
<evidence type="ECO:0000259" key="2">
    <source>
        <dbReference type="Pfam" id="PF01424"/>
    </source>
</evidence>
<evidence type="ECO:0000313" key="4">
    <source>
        <dbReference type="Proteomes" id="UP000265040"/>
    </source>
</evidence>
<dbReference type="InterPro" id="IPR012677">
    <property type="entry name" value="Nucleotide-bd_a/b_plait_sf"/>
</dbReference>
<sequence length="402" mass="45473">MDELETYQQKSKRKTVLLFPPLPSRLRYLIHKTIEDLPELTTFSVGESWHRRVVVCHSELRGEMEEDSDLESNNSMCEEISRSREETDNLAPPKPSIPSRNRAPKRPDKPIYMPRAARERLSLQNSQGPTANKESSSPSSNSCISSSSNNHSCCHTTNTTESSSTFRQESPPTEADSIPNHTAEGSVHCLQEEKQKLETEPFVWDQTVSCFTDMSLEDYEKDKEYLDMLPSSAQTEDLTTDTADIGEEIKAHLKEAVSFSIEHVHNDYSVYENVCINPDEFRHVIEIYDFPSMFKTDDLLDAFTDYSDGGMKIKWVDNTHALGVFSSESAAVHALSICHPLLKARALAEGSKKAKGKAIRRAEFIQPVKERPRTDCAVARRMVTRALGLRGRGRGRGRVQRY</sequence>
<gene>
    <name evidence="3" type="primary">R3HCC1</name>
</gene>
<organism evidence="3 4">
    <name type="scientific">Anabas testudineus</name>
    <name type="common">Climbing perch</name>
    <name type="synonym">Anthias testudineus</name>
    <dbReference type="NCBI Taxonomy" id="64144"/>
    <lineage>
        <taxon>Eukaryota</taxon>
        <taxon>Metazoa</taxon>
        <taxon>Chordata</taxon>
        <taxon>Craniata</taxon>
        <taxon>Vertebrata</taxon>
        <taxon>Euteleostomi</taxon>
        <taxon>Actinopterygii</taxon>
        <taxon>Neopterygii</taxon>
        <taxon>Teleostei</taxon>
        <taxon>Neoteleostei</taxon>
        <taxon>Acanthomorphata</taxon>
        <taxon>Anabantaria</taxon>
        <taxon>Anabantiformes</taxon>
        <taxon>Anabantoidei</taxon>
        <taxon>Anabantidae</taxon>
        <taxon>Anabas</taxon>
    </lineage>
</organism>
<dbReference type="PANTHER" id="PTHR21678:SF6">
    <property type="entry name" value="R3H AND COILED-COIL DOMAIN-CONTAINING PROTEIN 1"/>
    <property type="match status" value="1"/>
</dbReference>
<dbReference type="Pfam" id="PF01424">
    <property type="entry name" value="R3H"/>
    <property type="match status" value="1"/>
</dbReference>
<dbReference type="SUPFAM" id="SSF82708">
    <property type="entry name" value="R3H domain"/>
    <property type="match status" value="1"/>
</dbReference>
<feature type="compositionally biased region" description="Low complexity" evidence="1">
    <location>
        <begin position="135"/>
        <end position="165"/>
    </location>
</feature>
<dbReference type="SUPFAM" id="SSF54928">
    <property type="entry name" value="RNA-binding domain, RBD"/>
    <property type="match status" value="1"/>
</dbReference>
<dbReference type="AlphaFoldDB" id="A0A3Q1KFT8"/>
<reference evidence="3" key="2">
    <citation type="submission" date="2025-08" db="UniProtKB">
        <authorList>
            <consortium name="Ensembl"/>
        </authorList>
    </citation>
    <scope>IDENTIFICATION</scope>
</reference>
<dbReference type="GeneID" id="113153767"/>
<dbReference type="OMA" id="TLAFPCY"/>
<keyword evidence="4" id="KW-1185">Reference proteome</keyword>
<evidence type="ECO:0000313" key="3">
    <source>
        <dbReference type="Ensembl" id="ENSATEP00000034716.1"/>
    </source>
</evidence>
<dbReference type="InterPro" id="IPR035979">
    <property type="entry name" value="RBD_domain_sf"/>
</dbReference>
<dbReference type="InParanoid" id="A0A3Q1KFT8"/>
<name>A0A3Q1KFT8_ANATE</name>
<dbReference type="Proteomes" id="UP000265040">
    <property type="component" value="Chromosome 5"/>
</dbReference>
<dbReference type="Gene3D" id="3.30.1370.50">
    <property type="entry name" value="R3H-like domain"/>
    <property type="match status" value="1"/>
</dbReference>
<dbReference type="STRING" id="64144.ENSATEP00000034716"/>
<dbReference type="GeneTree" id="ENSGT00530000063711"/>
<reference evidence="3" key="3">
    <citation type="submission" date="2025-09" db="UniProtKB">
        <authorList>
            <consortium name="Ensembl"/>
        </authorList>
    </citation>
    <scope>IDENTIFICATION</scope>
</reference>